<dbReference type="InterPro" id="IPR036291">
    <property type="entry name" value="NAD(P)-bd_dom_sf"/>
</dbReference>
<dbReference type="KEGG" id="smo:SELMODRAFT_123580"/>
<proteinExistence type="inferred from homology"/>
<evidence type="ECO:0000313" key="3">
    <source>
        <dbReference type="EMBL" id="EFJ12747.1"/>
    </source>
</evidence>
<evidence type="ECO:0000313" key="4">
    <source>
        <dbReference type="Proteomes" id="UP000001514"/>
    </source>
</evidence>
<dbReference type="SUPFAM" id="SSF51735">
    <property type="entry name" value="NAD(P)-binding Rossmann-fold domains"/>
    <property type="match status" value="1"/>
</dbReference>
<sequence>MNECYTEELQSLVSPKVEQSPRSRAKSTAEEVMDGISLDSKVVLITGGSAGIGFETSRVLARRGAHVVIASENLKAAHAAKLKILEQTPNAQVTVLHLNLGSMYSVRNFVAKFKALGLPLHILINNAGIASSQFVLSEDGLEMTFAVNHVGHFVLTHSLLDLIEETATQSGNRGRIVVVASSQHESARGINFKNLHRKSWIIHGLSTVYAQTKLANILFAKELARRLEEQGVNISVNALHPGVFNSSFVEKFAEPAGLAFSWIEPFLKTIEQGAATTCYVAAHPDVEGISGKYFADCQETSGSKYASDMELGKELWAYTEDLIASHANLEDCHLPS</sequence>
<dbReference type="Gramene" id="EFJ12747">
    <property type="protein sequence ID" value="EFJ12747"/>
    <property type="gene ID" value="SELMODRAFT_123580"/>
</dbReference>
<dbReference type="Pfam" id="PF00106">
    <property type="entry name" value="adh_short"/>
    <property type="match status" value="1"/>
</dbReference>
<dbReference type="STRING" id="88036.D8SS29"/>
<keyword evidence="4" id="KW-1185">Reference proteome</keyword>
<dbReference type="Proteomes" id="UP000001514">
    <property type="component" value="Unassembled WGS sequence"/>
</dbReference>
<keyword evidence="2" id="KW-0560">Oxidoreductase</keyword>
<dbReference type="HOGENOM" id="CLU_010194_44_0_1"/>
<gene>
    <name evidence="3" type="ORF">SELMODRAFT_123580</name>
</gene>
<dbReference type="AlphaFoldDB" id="D8SS29"/>
<dbReference type="EMBL" id="GL377637">
    <property type="protein sequence ID" value="EFJ12747.1"/>
    <property type="molecule type" value="Genomic_DNA"/>
</dbReference>
<dbReference type="Gene3D" id="3.40.50.720">
    <property type="entry name" value="NAD(P)-binding Rossmann-like Domain"/>
    <property type="match status" value="1"/>
</dbReference>
<dbReference type="InParanoid" id="D8SS29"/>
<evidence type="ECO:0000256" key="2">
    <source>
        <dbReference type="ARBA" id="ARBA00023002"/>
    </source>
</evidence>
<name>D8SS29_SELML</name>
<dbReference type="InterPro" id="IPR002347">
    <property type="entry name" value="SDR_fam"/>
</dbReference>
<evidence type="ECO:0000256" key="1">
    <source>
        <dbReference type="ARBA" id="ARBA00006484"/>
    </source>
</evidence>
<dbReference type="PANTHER" id="PTHR24320:SF280">
    <property type="match status" value="1"/>
</dbReference>
<accession>D8SS29</accession>
<protein>
    <submittedName>
        <fullName evidence="3">Uncharacterized protein</fullName>
    </submittedName>
</protein>
<dbReference type="PANTHER" id="PTHR24320">
    <property type="entry name" value="RETINOL DEHYDROGENASE"/>
    <property type="match status" value="1"/>
</dbReference>
<reference evidence="3 4" key="1">
    <citation type="journal article" date="2011" name="Science">
        <title>The Selaginella genome identifies genetic changes associated with the evolution of vascular plants.</title>
        <authorList>
            <person name="Banks J.A."/>
            <person name="Nishiyama T."/>
            <person name="Hasebe M."/>
            <person name="Bowman J.L."/>
            <person name="Gribskov M."/>
            <person name="dePamphilis C."/>
            <person name="Albert V.A."/>
            <person name="Aono N."/>
            <person name="Aoyama T."/>
            <person name="Ambrose B.A."/>
            <person name="Ashton N.W."/>
            <person name="Axtell M.J."/>
            <person name="Barker E."/>
            <person name="Barker M.S."/>
            <person name="Bennetzen J.L."/>
            <person name="Bonawitz N.D."/>
            <person name="Chapple C."/>
            <person name="Cheng C."/>
            <person name="Correa L.G."/>
            <person name="Dacre M."/>
            <person name="DeBarry J."/>
            <person name="Dreyer I."/>
            <person name="Elias M."/>
            <person name="Engstrom E.M."/>
            <person name="Estelle M."/>
            <person name="Feng L."/>
            <person name="Finet C."/>
            <person name="Floyd S.K."/>
            <person name="Frommer W.B."/>
            <person name="Fujita T."/>
            <person name="Gramzow L."/>
            <person name="Gutensohn M."/>
            <person name="Harholt J."/>
            <person name="Hattori M."/>
            <person name="Heyl A."/>
            <person name="Hirai T."/>
            <person name="Hiwatashi Y."/>
            <person name="Ishikawa M."/>
            <person name="Iwata M."/>
            <person name="Karol K.G."/>
            <person name="Koehler B."/>
            <person name="Kolukisaoglu U."/>
            <person name="Kubo M."/>
            <person name="Kurata T."/>
            <person name="Lalonde S."/>
            <person name="Li K."/>
            <person name="Li Y."/>
            <person name="Litt A."/>
            <person name="Lyons E."/>
            <person name="Manning G."/>
            <person name="Maruyama T."/>
            <person name="Michael T.P."/>
            <person name="Mikami K."/>
            <person name="Miyazaki S."/>
            <person name="Morinaga S."/>
            <person name="Murata T."/>
            <person name="Mueller-Roeber B."/>
            <person name="Nelson D.R."/>
            <person name="Obara M."/>
            <person name="Oguri Y."/>
            <person name="Olmstead R.G."/>
            <person name="Onodera N."/>
            <person name="Petersen B.L."/>
            <person name="Pils B."/>
            <person name="Prigge M."/>
            <person name="Rensing S.A."/>
            <person name="Riano-Pachon D.M."/>
            <person name="Roberts A.W."/>
            <person name="Sato Y."/>
            <person name="Scheller H.V."/>
            <person name="Schulz B."/>
            <person name="Schulz C."/>
            <person name="Shakirov E.V."/>
            <person name="Shibagaki N."/>
            <person name="Shinohara N."/>
            <person name="Shippen D.E."/>
            <person name="Soerensen I."/>
            <person name="Sotooka R."/>
            <person name="Sugimoto N."/>
            <person name="Sugita M."/>
            <person name="Sumikawa N."/>
            <person name="Tanurdzic M."/>
            <person name="Theissen G."/>
            <person name="Ulvskov P."/>
            <person name="Wakazuki S."/>
            <person name="Weng J.K."/>
            <person name="Willats W.W."/>
            <person name="Wipf D."/>
            <person name="Wolf P.G."/>
            <person name="Yang L."/>
            <person name="Zimmer A.D."/>
            <person name="Zhu Q."/>
            <person name="Mitros T."/>
            <person name="Hellsten U."/>
            <person name="Loque D."/>
            <person name="Otillar R."/>
            <person name="Salamov A."/>
            <person name="Schmutz J."/>
            <person name="Shapiro H."/>
            <person name="Lindquist E."/>
            <person name="Lucas S."/>
            <person name="Rokhsar D."/>
            <person name="Grigoriev I.V."/>
        </authorList>
    </citation>
    <scope>NUCLEOTIDE SEQUENCE [LARGE SCALE GENOMIC DNA]</scope>
</reference>
<dbReference type="eggNOG" id="KOG1208">
    <property type="taxonomic scope" value="Eukaryota"/>
</dbReference>
<dbReference type="CDD" id="cd05327">
    <property type="entry name" value="retinol-DH_like_SDR_c_like"/>
    <property type="match status" value="1"/>
</dbReference>
<dbReference type="PRINTS" id="PR00081">
    <property type="entry name" value="GDHRDH"/>
</dbReference>
<comment type="similarity">
    <text evidence="1">Belongs to the short-chain dehydrogenases/reductases (SDR) family.</text>
</comment>
<dbReference type="GO" id="GO:0016491">
    <property type="term" value="F:oxidoreductase activity"/>
    <property type="evidence" value="ECO:0007669"/>
    <property type="project" value="UniProtKB-KW"/>
</dbReference>
<organism evidence="4">
    <name type="scientific">Selaginella moellendorffii</name>
    <name type="common">Spikemoss</name>
    <dbReference type="NCBI Taxonomy" id="88036"/>
    <lineage>
        <taxon>Eukaryota</taxon>
        <taxon>Viridiplantae</taxon>
        <taxon>Streptophyta</taxon>
        <taxon>Embryophyta</taxon>
        <taxon>Tracheophyta</taxon>
        <taxon>Lycopodiopsida</taxon>
        <taxon>Selaginellales</taxon>
        <taxon>Selaginellaceae</taxon>
        <taxon>Selaginella</taxon>
    </lineage>
</organism>